<evidence type="ECO:0000313" key="2">
    <source>
        <dbReference type="Proteomes" id="UP000235371"/>
    </source>
</evidence>
<dbReference type="AlphaFoldDB" id="A0A2J6SL81"/>
<reference evidence="1 2" key="1">
    <citation type="submission" date="2016-04" db="EMBL/GenBank/DDBJ databases">
        <title>A degradative enzymes factory behind the ericoid mycorrhizal symbiosis.</title>
        <authorList>
            <consortium name="DOE Joint Genome Institute"/>
            <person name="Martino E."/>
            <person name="Morin E."/>
            <person name="Grelet G."/>
            <person name="Kuo A."/>
            <person name="Kohler A."/>
            <person name="Daghino S."/>
            <person name="Barry K."/>
            <person name="Choi C."/>
            <person name="Cichocki N."/>
            <person name="Clum A."/>
            <person name="Copeland A."/>
            <person name="Hainaut M."/>
            <person name="Haridas S."/>
            <person name="Labutti K."/>
            <person name="Lindquist E."/>
            <person name="Lipzen A."/>
            <person name="Khouja H.-R."/>
            <person name="Murat C."/>
            <person name="Ohm R."/>
            <person name="Olson A."/>
            <person name="Spatafora J."/>
            <person name="Veneault-Fourrey C."/>
            <person name="Henrissat B."/>
            <person name="Grigoriev I."/>
            <person name="Martin F."/>
            <person name="Perotto S."/>
        </authorList>
    </citation>
    <scope>NUCLEOTIDE SEQUENCE [LARGE SCALE GENOMIC DNA]</scope>
    <source>
        <strain evidence="1 2">E</strain>
    </source>
</reference>
<gene>
    <name evidence="1" type="ORF">K444DRAFT_620624</name>
</gene>
<proteinExistence type="predicted"/>
<protein>
    <submittedName>
        <fullName evidence="1">Uncharacterized protein</fullName>
    </submittedName>
</protein>
<keyword evidence="2" id="KW-1185">Reference proteome</keyword>
<evidence type="ECO:0000313" key="1">
    <source>
        <dbReference type="EMBL" id="PMD51529.1"/>
    </source>
</evidence>
<dbReference type="Proteomes" id="UP000235371">
    <property type="component" value="Unassembled WGS sequence"/>
</dbReference>
<dbReference type="GeneID" id="36589822"/>
<accession>A0A2J6SL81</accession>
<sequence>MEHQAIPTRSFQRLLLALDTLQCSFMGKTLSDEPRDIPRGKGGPRALVITIA</sequence>
<dbReference type="EMBL" id="KZ613912">
    <property type="protein sequence ID" value="PMD51529.1"/>
    <property type="molecule type" value="Genomic_DNA"/>
</dbReference>
<name>A0A2J6SL81_9HELO</name>
<dbReference type="RefSeq" id="XP_024728433.1">
    <property type="nucleotide sequence ID" value="XM_024881745.1"/>
</dbReference>
<dbReference type="InParanoid" id="A0A2J6SL81"/>
<organism evidence="1 2">
    <name type="scientific">Hyaloscypha bicolor E</name>
    <dbReference type="NCBI Taxonomy" id="1095630"/>
    <lineage>
        <taxon>Eukaryota</taxon>
        <taxon>Fungi</taxon>
        <taxon>Dikarya</taxon>
        <taxon>Ascomycota</taxon>
        <taxon>Pezizomycotina</taxon>
        <taxon>Leotiomycetes</taxon>
        <taxon>Helotiales</taxon>
        <taxon>Hyaloscyphaceae</taxon>
        <taxon>Hyaloscypha</taxon>
        <taxon>Hyaloscypha bicolor</taxon>
    </lineage>
</organism>